<dbReference type="EMBL" id="QZWG01000008">
    <property type="protein sequence ID" value="RZB95893.1"/>
    <property type="molecule type" value="Genomic_DNA"/>
</dbReference>
<dbReference type="AlphaFoldDB" id="A0A445JBN8"/>
<accession>A0A445JBN8</accession>
<protein>
    <submittedName>
        <fullName evidence="1">Uncharacterized protein</fullName>
    </submittedName>
</protein>
<proteinExistence type="predicted"/>
<sequence length="97" mass="10576">MIRSAFSFAAAPPCMSIFSTTTGSLVSSLEGHTVAVTAVVVVPSSTGLSYRFRGAFDIVSAGRKREEDDECYSLRVCSRYKRTGQSPKAFLWTDQKV</sequence>
<comment type="caution">
    <text evidence="1">The sequence shown here is derived from an EMBL/GenBank/DDBJ whole genome shotgun (WGS) entry which is preliminary data.</text>
</comment>
<gene>
    <name evidence="1" type="ORF">D0Y65_019973</name>
</gene>
<evidence type="ECO:0000313" key="1">
    <source>
        <dbReference type="EMBL" id="RZB95893.1"/>
    </source>
</evidence>
<evidence type="ECO:0000313" key="2">
    <source>
        <dbReference type="Proteomes" id="UP000289340"/>
    </source>
</evidence>
<keyword evidence="2" id="KW-1185">Reference proteome</keyword>
<dbReference type="Proteomes" id="UP000289340">
    <property type="component" value="Chromosome 8"/>
</dbReference>
<name>A0A445JBN8_GLYSO</name>
<organism evidence="1 2">
    <name type="scientific">Glycine soja</name>
    <name type="common">Wild soybean</name>
    <dbReference type="NCBI Taxonomy" id="3848"/>
    <lineage>
        <taxon>Eukaryota</taxon>
        <taxon>Viridiplantae</taxon>
        <taxon>Streptophyta</taxon>
        <taxon>Embryophyta</taxon>
        <taxon>Tracheophyta</taxon>
        <taxon>Spermatophyta</taxon>
        <taxon>Magnoliopsida</taxon>
        <taxon>eudicotyledons</taxon>
        <taxon>Gunneridae</taxon>
        <taxon>Pentapetalae</taxon>
        <taxon>rosids</taxon>
        <taxon>fabids</taxon>
        <taxon>Fabales</taxon>
        <taxon>Fabaceae</taxon>
        <taxon>Papilionoideae</taxon>
        <taxon>50 kb inversion clade</taxon>
        <taxon>NPAAA clade</taxon>
        <taxon>indigoferoid/millettioid clade</taxon>
        <taxon>Phaseoleae</taxon>
        <taxon>Glycine</taxon>
        <taxon>Glycine subgen. Soja</taxon>
    </lineage>
</organism>
<reference evidence="1 2" key="1">
    <citation type="submission" date="2018-09" db="EMBL/GenBank/DDBJ databases">
        <title>A high-quality reference genome of wild soybean provides a powerful tool to mine soybean genomes.</title>
        <authorList>
            <person name="Xie M."/>
            <person name="Chung C.Y.L."/>
            <person name="Li M.-W."/>
            <person name="Wong F.-L."/>
            <person name="Chan T.-F."/>
            <person name="Lam H.-M."/>
        </authorList>
    </citation>
    <scope>NUCLEOTIDE SEQUENCE [LARGE SCALE GENOMIC DNA]</scope>
    <source>
        <strain evidence="2">cv. W05</strain>
        <tissue evidence="1">Hypocotyl of etiolated seedlings</tissue>
    </source>
</reference>